<accession>A0ABU7UVJ7</accession>
<dbReference type="RefSeq" id="WP_216255042.1">
    <property type="nucleotide sequence ID" value="NZ_JAZHFS010000026.1"/>
</dbReference>
<dbReference type="InterPro" id="IPR007560">
    <property type="entry name" value="Restrct_endonuc_IV_Mrr"/>
</dbReference>
<reference evidence="2 3" key="1">
    <citation type="submission" date="2023-11" db="EMBL/GenBank/DDBJ databases">
        <title>Draft genome sequence of a psychrophilic Clostridium strain from permafrost water brine.</title>
        <authorList>
            <person name="Shcherbakova V.A."/>
            <person name="Trubitsyn V.E."/>
            <person name="Zakharyuk A.G."/>
        </authorList>
    </citation>
    <scope>NUCLEOTIDE SEQUENCE [LARGE SCALE GENOMIC DNA]</scope>
    <source>
        <strain evidence="2 3">14F</strain>
    </source>
</reference>
<comment type="caution">
    <text evidence="2">The sequence shown here is derived from an EMBL/GenBank/DDBJ whole genome shotgun (WGS) entry which is preliminary data.</text>
</comment>
<feature type="domain" description="Restriction endonuclease type IV Mrr" evidence="1">
    <location>
        <begin position="8"/>
        <end position="73"/>
    </location>
</feature>
<evidence type="ECO:0000313" key="2">
    <source>
        <dbReference type="EMBL" id="MEF2114607.1"/>
    </source>
</evidence>
<keyword evidence="3" id="KW-1185">Reference proteome</keyword>
<dbReference type="GO" id="GO:0016787">
    <property type="term" value="F:hydrolase activity"/>
    <property type="evidence" value="ECO:0007669"/>
    <property type="project" value="UniProtKB-KW"/>
</dbReference>
<sequence length="114" mass="12968">MIRVAEGLLNSEKIYVECKRLTLRATENEDFMVGRPFCQKLIGAMVCDGMHKGIIITTGNVHSNAREYIKKLELNNNDIKLNIIELDEILGMCNKLAKEELANMFNFNEGLSYV</sequence>
<dbReference type="EC" id="3.1.21.-" evidence="2"/>
<name>A0ABU7UVJ7_9CLOT</name>
<dbReference type="Pfam" id="PF04471">
    <property type="entry name" value="Mrr_cat"/>
    <property type="match status" value="1"/>
</dbReference>
<organism evidence="2 3">
    <name type="scientific">Clostridium frigoriphilum</name>
    <dbReference type="NCBI Taxonomy" id="443253"/>
    <lineage>
        <taxon>Bacteria</taxon>
        <taxon>Bacillati</taxon>
        <taxon>Bacillota</taxon>
        <taxon>Clostridia</taxon>
        <taxon>Eubacteriales</taxon>
        <taxon>Clostridiaceae</taxon>
        <taxon>Clostridium</taxon>
    </lineage>
</organism>
<dbReference type="Proteomes" id="UP001498469">
    <property type="component" value="Unassembled WGS sequence"/>
</dbReference>
<keyword evidence="2" id="KW-0540">Nuclease</keyword>
<gene>
    <name evidence="2" type="ORF">SJI18_20155</name>
</gene>
<dbReference type="GO" id="GO:0004519">
    <property type="term" value="F:endonuclease activity"/>
    <property type="evidence" value="ECO:0007669"/>
    <property type="project" value="UniProtKB-KW"/>
</dbReference>
<protein>
    <submittedName>
        <fullName evidence="2">Restriction endonuclease</fullName>
        <ecNumber evidence="2">3.1.21.-</ecNumber>
    </submittedName>
</protein>
<proteinExistence type="predicted"/>
<evidence type="ECO:0000259" key="1">
    <source>
        <dbReference type="Pfam" id="PF04471"/>
    </source>
</evidence>
<dbReference type="EMBL" id="JAZHFS010000026">
    <property type="protein sequence ID" value="MEF2114607.1"/>
    <property type="molecule type" value="Genomic_DNA"/>
</dbReference>
<evidence type="ECO:0000313" key="3">
    <source>
        <dbReference type="Proteomes" id="UP001498469"/>
    </source>
</evidence>
<keyword evidence="2" id="KW-0378">Hydrolase</keyword>
<keyword evidence="2" id="KW-0255">Endonuclease</keyword>